<name>A0AAD4NB35_9BILA</name>
<organism evidence="1 2">
    <name type="scientific">Ditylenchus destructor</name>
    <dbReference type="NCBI Taxonomy" id="166010"/>
    <lineage>
        <taxon>Eukaryota</taxon>
        <taxon>Metazoa</taxon>
        <taxon>Ecdysozoa</taxon>
        <taxon>Nematoda</taxon>
        <taxon>Chromadorea</taxon>
        <taxon>Rhabditida</taxon>
        <taxon>Tylenchina</taxon>
        <taxon>Tylenchomorpha</taxon>
        <taxon>Sphaerularioidea</taxon>
        <taxon>Anguinidae</taxon>
        <taxon>Anguininae</taxon>
        <taxon>Ditylenchus</taxon>
    </lineage>
</organism>
<gene>
    <name evidence="1" type="ORF">DdX_05064</name>
</gene>
<evidence type="ECO:0000313" key="1">
    <source>
        <dbReference type="EMBL" id="KAI1720817.1"/>
    </source>
</evidence>
<evidence type="ECO:0000313" key="2">
    <source>
        <dbReference type="Proteomes" id="UP001201812"/>
    </source>
</evidence>
<comment type="caution">
    <text evidence="1">The sequence shown here is derived from an EMBL/GenBank/DDBJ whole genome shotgun (WGS) entry which is preliminary data.</text>
</comment>
<accession>A0AAD4NB35</accession>
<protein>
    <submittedName>
        <fullName evidence="1">Uncharacterized protein</fullName>
    </submittedName>
</protein>
<dbReference type="Proteomes" id="UP001201812">
    <property type="component" value="Unassembled WGS sequence"/>
</dbReference>
<sequence length="190" mass="20688">MPLTQCLENGVNANQVVLARLTESIQIPGYCEQYQAHDLPSLAGVGIKGASDLSTTTPDLFFINPCEWPGREMIHVFFDLLSQCPRTTIRHAQWDLHPAVGPPQTGDGQADEAAVVLGTAPPPQNLIIYLFSAIAESEGISLVTPTAGLGVSFASSSFRSISSFPPTINNIYRDDDDFYPSYSFKYTTIF</sequence>
<keyword evidence="2" id="KW-1185">Reference proteome</keyword>
<reference evidence="1" key="1">
    <citation type="submission" date="2022-01" db="EMBL/GenBank/DDBJ databases">
        <title>Genome Sequence Resource for Two Populations of Ditylenchus destructor, the Migratory Endoparasitic Phytonematode.</title>
        <authorList>
            <person name="Zhang H."/>
            <person name="Lin R."/>
            <person name="Xie B."/>
        </authorList>
    </citation>
    <scope>NUCLEOTIDE SEQUENCE</scope>
    <source>
        <strain evidence="1">BazhouSP</strain>
    </source>
</reference>
<dbReference type="AlphaFoldDB" id="A0AAD4NB35"/>
<dbReference type="EMBL" id="JAKKPZ010000005">
    <property type="protein sequence ID" value="KAI1720817.1"/>
    <property type="molecule type" value="Genomic_DNA"/>
</dbReference>
<proteinExistence type="predicted"/>